<keyword evidence="1" id="KW-0472">Membrane</keyword>
<keyword evidence="1" id="KW-1133">Transmembrane helix</keyword>
<dbReference type="OrthoDB" id="1179534at2"/>
<evidence type="ECO:0000313" key="4">
    <source>
        <dbReference type="Proteomes" id="UP000005938"/>
    </source>
</evidence>
<dbReference type="Pfam" id="PF12158">
    <property type="entry name" value="DUF3592"/>
    <property type="match status" value="1"/>
</dbReference>
<keyword evidence="1" id="KW-0812">Transmembrane</keyword>
<evidence type="ECO:0000313" key="3">
    <source>
        <dbReference type="EMBL" id="EID74725.1"/>
    </source>
</evidence>
<name>I0WEA9_9FLAO</name>
<feature type="domain" description="DUF3592" evidence="2">
    <location>
        <begin position="60"/>
        <end position="122"/>
    </location>
</feature>
<protein>
    <recommendedName>
        <fullName evidence="2">DUF3592 domain-containing protein</fullName>
    </recommendedName>
</protein>
<accession>I0WEA9</accession>
<comment type="caution">
    <text evidence="3">The sequence shown here is derived from an EMBL/GenBank/DDBJ whole genome shotgun (WGS) entry which is preliminary data.</text>
</comment>
<sequence length="162" mass="18782">MKMFQEMSQIELSGLLSLLFSIPLLLVLIRNLLVSKASIHWPKVSGKIITITDYGAEYKFKLTYEYVVHRKPYQSSRIMFSTSNIYHKHHAREFEKKYKEDQIIDVYYNPIKPTQAVLEPGRNNGASLGIGFFSLVAILGVLAIYDQNLFLYLLNQLMQLFN</sequence>
<evidence type="ECO:0000259" key="2">
    <source>
        <dbReference type="Pfam" id="PF12158"/>
    </source>
</evidence>
<feature type="transmembrane region" description="Helical" evidence="1">
    <location>
        <begin position="125"/>
        <end position="145"/>
    </location>
</feature>
<proteinExistence type="predicted"/>
<dbReference type="STRING" id="946077.W5A_08092"/>
<feature type="transmembrane region" description="Helical" evidence="1">
    <location>
        <begin position="12"/>
        <end position="33"/>
    </location>
</feature>
<gene>
    <name evidence="3" type="ORF">W5A_08092</name>
</gene>
<reference evidence="3 4" key="1">
    <citation type="journal article" date="2012" name="J. Bacteriol.">
        <title>Genome Sequence of the Halotolerant Bacterium Imtechella halotolerans K1T.</title>
        <authorList>
            <person name="Kumar S."/>
            <person name="Vikram S."/>
            <person name="Subramanian S."/>
            <person name="Raghava G.P."/>
            <person name="Pinnaka A.K."/>
        </authorList>
    </citation>
    <scope>NUCLEOTIDE SEQUENCE [LARGE SCALE GENOMIC DNA]</scope>
    <source>
        <strain evidence="3 4">K1</strain>
    </source>
</reference>
<dbReference type="AlphaFoldDB" id="I0WEA9"/>
<keyword evidence="4" id="KW-1185">Reference proteome</keyword>
<dbReference type="EMBL" id="AJJU01000009">
    <property type="protein sequence ID" value="EID74725.1"/>
    <property type="molecule type" value="Genomic_DNA"/>
</dbReference>
<evidence type="ECO:0000256" key="1">
    <source>
        <dbReference type="SAM" id="Phobius"/>
    </source>
</evidence>
<organism evidence="3 4">
    <name type="scientific">Imtechella halotolerans K1</name>
    <dbReference type="NCBI Taxonomy" id="946077"/>
    <lineage>
        <taxon>Bacteria</taxon>
        <taxon>Pseudomonadati</taxon>
        <taxon>Bacteroidota</taxon>
        <taxon>Flavobacteriia</taxon>
        <taxon>Flavobacteriales</taxon>
        <taxon>Flavobacteriaceae</taxon>
        <taxon>Imtechella</taxon>
    </lineage>
</organism>
<dbReference type="RefSeq" id="WP_008239313.1">
    <property type="nucleotide sequence ID" value="NZ_AJJU01000009.1"/>
</dbReference>
<dbReference type="InterPro" id="IPR021994">
    <property type="entry name" value="DUF3592"/>
</dbReference>
<dbReference type="Proteomes" id="UP000005938">
    <property type="component" value="Unassembled WGS sequence"/>
</dbReference>